<evidence type="ECO:0000259" key="14">
    <source>
        <dbReference type="PROSITE" id="PS50011"/>
    </source>
</evidence>
<dbReference type="Gene3D" id="1.10.510.10">
    <property type="entry name" value="Transferase(Phosphotransferase) domain 1"/>
    <property type="match status" value="1"/>
</dbReference>
<keyword evidence="7" id="KW-0418">Kinase</keyword>
<proteinExistence type="predicted"/>
<dbReference type="AlphaFoldDB" id="A0AB40CS69"/>
<evidence type="ECO:0000256" key="7">
    <source>
        <dbReference type="ARBA" id="ARBA00022777"/>
    </source>
</evidence>
<protein>
    <submittedName>
        <fullName evidence="16">LOW QUALITY PROTEIN: rust resistance kinase Lr10-like</fullName>
    </submittedName>
</protein>
<dbReference type="InterPro" id="IPR017441">
    <property type="entry name" value="Protein_kinase_ATP_BS"/>
</dbReference>
<dbReference type="InterPro" id="IPR045874">
    <property type="entry name" value="LRK10/LRL21-25-like"/>
</dbReference>
<feature type="domain" description="Protein kinase" evidence="14">
    <location>
        <begin position="272"/>
        <end position="564"/>
    </location>
</feature>
<dbReference type="PROSITE" id="PS50011">
    <property type="entry name" value="PROTEIN_KINASE_DOM"/>
    <property type="match status" value="1"/>
</dbReference>
<dbReference type="PANTHER" id="PTHR27009">
    <property type="entry name" value="RUST RESISTANCE KINASE LR10-RELATED"/>
    <property type="match status" value="1"/>
</dbReference>
<sequence length="595" mass="68032">MVKHNKGSCSHLPLLSSPLTVSKLSSNSYYMVYTWVSLVNCSKEVKNKFLMSFGFNREYYSYWPASCLSNNNSFIYLISDDGYGDYGPYAVRHLMPSCRFLAMFPDNINNPWYPSDQEPADIFNFLAQGFILSRRLLIPKTIRYCLRTSLRDTIQYITNHRNPINQRIQSVLYGIETHFLRCIKIDDHSRKHYNLVISTIYIILILSQIVKALTVLAVLGRCIFAPLTMFAFLSYKLYQMATSVDFVEKFLRNQQTLIPTRYSYTDIIAMTNNFKEKLGQGGFGYVFKGRLPWDRLVAIKMLTNSKYKNGEDFINEVSTIGMIHHINVVKLIGFCSDGMQRALVYEFMPNGSLDKFIFSSNNGPNHKFSLDKLIDIALGVARGLDYLHKGCDMQILHFDIKPHNILLDHNFNPKVSDFGLAKLYPKNYSLVSLSVARGTIGYIAPELISRSFGAISHKCDVYSFGMLLLEMAGGRRNSNPRAENSSQVYYPSWIYDKLVINDTIDHDIVGMDTSIVIDEREKKLCLVGLWCIQIRPSDRPSMNKVIEMLEGDVNSLHMPPKPFFSEPTQIPSKMSCLSIDDGKLTTISEDTDWIN</sequence>
<dbReference type="InterPro" id="IPR008271">
    <property type="entry name" value="Ser/Thr_kinase_AS"/>
</dbReference>
<comment type="subcellular location">
    <subcellularLocation>
        <location evidence="1">Membrane</location>
        <topology evidence="1">Single-pass type I membrane protein</topology>
    </subcellularLocation>
</comment>
<keyword evidence="5" id="KW-0732">Signal</keyword>
<evidence type="ECO:0000256" key="2">
    <source>
        <dbReference type="ARBA" id="ARBA00022527"/>
    </source>
</evidence>
<dbReference type="InterPro" id="IPR011009">
    <property type="entry name" value="Kinase-like_dom_sf"/>
</dbReference>
<dbReference type="GO" id="GO:0016020">
    <property type="term" value="C:membrane"/>
    <property type="evidence" value="ECO:0007669"/>
    <property type="project" value="UniProtKB-SubCell"/>
</dbReference>
<evidence type="ECO:0000256" key="12">
    <source>
        <dbReference type="PROSITE-ProRule" id="PRU10141"/>
    </source>
</evidence>
<dbReference type="SMART" id="SM00220">
    <property type="entry name" value="S_TKc"/>
    <property type="match status" value="1"/>
</dbReference>
<accession>A0AB40CS69</accession>
<keyword evidence="2" id="KW-0723">Serine/threonine-protein kinase</keyword>
<keyword evidence="10 13" id="KW-0472">Membrane</keyword>
<gene>
    <name evidence="16" type="primary">LOC120279456</name>
</gene>
<evidence type="ECO:0000256" key="8">
    <source>
        <dbReference type="ARBA" id="ARBA00022840"/>
    </source>
</evidence>
<evidence type="ECO:0000256" key="9">
    <source>
        <dbReference type="ARBA" id="ARBA00022989"/>
    </source>
</evidence>
<dbReference type="PROSITE" id="PS00107">
    <property type="entry name" value="PROTEIN_KINASE_ATP"/>
    <property type="match status" value="1"/>
</dbReference>
<dbReference type="PROSITE" id="PS00108">
    <property type="entry name" value="PROTEIN_KINASE_ST"/>
    <property type="match status" value="1"/>
</dbReference>
<evidence type="ECO:0000256" key="13">
    <source>
        <dbReference type="SAM" id="Phobius"/>
    </source>
</evidence>
<keyword evidence="9 13" id="KW-1133">Transmembrane helix</keyword>
<keyword evidence="6 12" id="KW-0547">Nucleotide-binding</keyword>
<evidence type="ECO:0000256" key="11">
    <source>
        <dbReference type="ARBA" id="ARBA00023180"/>
    </source>
</evidence>
<feature type="transmembrane region" description="Helical" evidence="13">
    <location>
        <begin position="193"/>
        <end position="210"/>
    </location>
</feature>
<dbReference type="Gene3D" id="3.30.200.20">
    <property type="entry name" value="Phosphorylase Kinase, domain 1"/>
    <property type="match status" value="1"/>
</dbReference>
<dbReference type="InterPro" id="IPR000719">
    <property type="entry name" value="Prot_kinase_dom"/>
</dbReference>
<evidence type="ECO:0000313" key="15">
    <source>
        <dbReference type="Proteomes" id="UP001515500"/>
    </source>
</evidence>
<evidence type="ECO:0000256" key="6">
    <source>
        <dbReference type="ARBA" id="ARBA00022741"/>
    </source>
</evidence>
<evidence type="ECO:0000256" key="5">
    <source>
        <dbReference type="ARBA" id="ARBA00022729"/>
    </source>
</evidence>
<keyword evidence="8 12" id="KW-0067">ATP-binding</keyword>
<dbReference type="RefSeq" id="XP_039142322.1">
    <property type="nucleotide sequence ID" value="XM_039286388.1"/>
</dbReference>
<evidence type="ECO:0000256" key="3">
    <source>
        <dbReference type="ARBA" id="ARBA00022679"/>
    </source>
</evidence>
<dbReference type="GO" id="GO:0005524">
    <property type="term" value="F:ATP binding"/>
    <property type="evidence" value="ECO:0007669"/>
    <property type="project" value="UniProtKB-UniRule"/>
</dbReference>
<dbReference type="GeneID" id="120279456"/>
<evidence type="ECO:0000256" key="1">
    <source>
        <dbReference type="ARBA" id="ARBA00004479"/>
    </source>
</evidence>
<name>A0AB40CS69_DIOCR</name>
<evidence type="ECO:0000313" key="16">
    <source>
        <dbReference type="RefSeq" id="XP_039142322.1"/>
    </source>
</evidence>
<dbReference type="Proteomes" id="UP001515500">
    <property type="component" value="Chromosome 16"/>
</dbReference>
<keyword evidence="4 13" id="KW-0812">Transmembrane</keyword>
<organism evidence="15 16">
    <name type="scientific">Dioscorea cayennensis subsp. rotundata</name>
    <name type="common">White Guinea yam</name>
    <name type="synonym">Dioscorea rotundata</name>
    <dbReference type="NCBI Taxonomy" id="55577"/>
    <lineage>
        <taxon>Eukaryota</taxon>
        <taxon>Viridiplantae</taxon>
        <taxon>Streptophyta</taxon>
        <taxon>Embryophyta</taxon>
        <taxon>Tracheophyta</taxon>
        <taxon>Spermatophyta</taxon>
        <taxon>Magnoliopsida</taxon>
        <taxon>Liliopsida</taxon>
        <taxon>Dioscoreales</taxon>
        <taxon>Dioscoreaceae</taxon>
        <taxon>Dioscorea</taxon>
    </lineage>
</organism>
<evidence type="ECO:0000256" key="10">
    <source>
        <dbReference type="ARBA" id="ARBA00023136"/>
    </source>
</evidence>
<feature type="binding site" evidence="12">
    <location>
        <position position="300"/>
    </location>
    <ligand>
        <name>ATP</name>
        <dbReference type="ChEBI" id="CHEBI:30616"/>
    </ligand>
</feature>
<reference evidence="16" key="1">
    <citation type="submission" date="2025-08" db="UniProtKB">
        <authorList>
            <consortium name="RefSeq"/>
        </authorList>
    </citation>
    <scope>IDENTIFICATION</scope>
</reference>
<keyword evidence="11" id="KW-0325">Glycoprotein</keyword>
<dbReference type="SUPFAM" id="SSF56112">
    <property type="entry name" value="Protein kinase-like (PK-like)"/>
    <property type="match status" value="1"/>
</dbReference>
<dbReference type="GO" id="GO:0004674">
    <property type="term" value="F:protein serine/threonine kinase activity"/>
    <property type="evidence" value="ECO:0007669"/>
    <property type="project" value="UniProtKB-KW"/>
</dbReference>
<keyword evidence="15" id="KW-1185">Reference proteome</keyword>
<dbReference type="FunFam" id="3.30.200.20:FF:000178">
    <property type="entry name" value="serine/threonine-protein kinase PBS1-like"/>
    <property type="match status" value="1"/>
</dbReference>
<evidence type="ECO:0000256" key="4">
    <source>
        <dbReference type="ARBA" id="ARBA00022692"/>
    </source>
</evidence>
<dbReference type="Pfam" id="PF00069">
    <property type="entry name" value="Pkinase"/>
    <property type="match status" value="1"/>
</dbReference>
<dbReference type="FunFam" id="1.10.510.10:FF:000590">
    <property type="entry name" value="PR5-like receptor kinase"/>
    <property type="match status" value="1"/>
</dbReference>
<keyword evidence="3" id="KW-0808">Transferase</keyword>